<dbReference type="PROSITE" id="PS51695">
    <property type="entry name" value="SEDOLISIN"/>
    <property type="match status" value="1"/>
</dbReference>
<dbReference type="Pfam" id="PF09286">
    <property type="entry name" value="Pro-kuma_activ"/>
    <property type="match status" value="1"/>
</dbReference>
<evidence type="ECO:0000256" key="8">
    <source>
        <dbReference type="ARBA" id="ARBA00022825"/>
    </source>
</evidence>
<feature type="binding site" evidence="11">
    <location>
        <position position="634"/>
    </location>
    <ligand>
        <name>Ca(2+)</name>
        <dbReference type="ChEBI" id="CHEBI:29108"/>
    </ligand>
</feature>
<dbReference type="CDD" id="cd11377">
    <property type="entry name" value="Pro-peptidase_S53"/>
    <property type="match status" value="1"/>
</dbReference>
<dbReference type="InterPro" id="IPR050819">
    <property type="entry name" value="Tripeptidyl-peptidase_I"/>
</dbReference>
<sequence>MRYQQLLRNPIPEEAVADRLAEADVPKDAFPTITFYTRSACRRSSGPSPRIPNIFPSAKKLSAQTTAVIRDNKLGLHGQRRYHKARHREPRLAWLHPPFPSLPPVAMFPRAFFLAAIALGALAEPARRAMSVHESRAAPSAFVNSGAADADTLITLRVQMAYNDLPGLEAALYAVSTPSSANYGNHLTKEQVASYVAPSATTSSAVLEWLSEHNIKSTAISPAGDTLSITLPVSQANSLLDTTFSTYKHVSTGKTVIRTLEYSIPTALQGHIDLVYPATSFVTPQATPKYTSLKTKREVKRDLQARVDKRAVPATCTETITPTCLQDIYGIPTTPATQPNNTIGVAGFIEQYANEADLKEFLTSFRTDISPNTTFILQTLDGGSNPQTRSEAGVEANLDTQYAIGLATGVPVYFISVGETNNDGDADGFIDIINFLIGEESRPNVLTTSYAFNENDLTRADLVNMCNVYAQLGALGTSIFFASGDGGVSGGQSQSCTNFIPTAPSGCPYVTSVGSTQGFPETAASFSGGGFSNYYPTPSFQSADVAAYLETLGSTYAGKYNASGRGIPDVSFQGVNFEIAWDTEEGTVDGTSCSTPSFASVIALINDRLIANGSSPLGWLNPFLYSTGRAALNDITSGDNPGCNTNGFNATVGWDPVTGLGTPNFTALLTAVGL</sequence>
<proteinExistence type="predicted"/>
<dbReference type="SMART" id="SM00944">
    <property type="entry name" value="Pro-kuma_activ"/>
    <property type="match status" value="1"/>
</dbReference>
<dbReference type="SUPFAM" id="SSF54897">
    <property type="entry name" value="Protease propeptides/inhibitors"/>
    <property type="match status" value="1"/>
</dbReference>
<reference evidence="13" key="1">
    <citation type="submission" date="2014-09" db="EMBL/GenBank/DDBJ databases">
        <title>Genome sequence of the luminous mushroom Mycena chlorophos for searching fungal bioluminescence genes.</title>
        <authorList>
            <person name="Tanaka Y."/>
            <person name="Kasuga D."/>
            <person name="Oba Y."/>
            <person name="Hase S."/>
            <person name="Sato K."/>
            <person name="Oba Y."/>
            <person name="Sakakibara Y."/>
        </authorList>
    </citation>
    <scope>NUCLEOTIDE SEQUENCE</scope>
</reference>
<feature type="active site" description="Charge relay system" evidence="11">
    <location>
        <position position="399"/>
    </location>
</feature>
<dbReference type="EMBL" id="DF837992">
    <property type="protein sequence ID" value="GAT42474.1"/>
    <property type="molecule type" value="Genomic_DNA"/>
</dbReference>
<keyword evidence="14" id="KW-1185">Reference proteome</keyword>
<evidence type="ECO:0000256" key="7">
    <source>
        <dbReference type="ARBA" id="ARBA00022801"/>
    </source>
</evidence>
<evidence type="ECO:0000256" key="1">
    <source>
        <dbReference type="ARBA" id="ARBA00001910"/>
    </source>
</evidence>
<evidence type="ECO:0000256" key="9">
    <source>
        <dbReference type="ARBA" id="ARBA00022837"/>
    </source>
</evidence>
<keyword evidence="8 11" id="KW-0720">Serine protease</keyword>
<dbReference type="SUPFAM" id="SSF52743">
    <property type="entry name" value="Subtilisin-like"/>
    <property type="match status" value="1"/>
</dbReference>
<dbReference type="EC" id="3.4.14.10" evidence="4"/>
<evidence type="ECO:0000256" key="5">
    <source>
        <dbReference type="ARBA" id="ARBA00022670"/>
    </source>
</evidence>
<feature type="binding site" evidence="11">
    <location>
        <position position="653"/>
    </location>
    <ligand>
        <name>Ca(2+)</name>
        <dbReference type="ChEBI" id="CHEBI:29108"/>
    </ligand>
</feature>
<gene>
    <name evidence="13" type="ORF">MCHLO_00187</name>
</gene>
<accession>A0ABQ0KWH8</accession>
<evidence type="ECO:0000259" key="12">
    <source>
        <dbReference type="PROSITE" id="PS51695"/>
    </source>
</evidence>
<keyword evidence="6 11" id="KW-0479">Metal-binding</keyword>
<keyword evidence="5 11" id="KW-0645">Protease</keyword>
<comment type="cofactor">
    <cofactor evidence="11">
        <name>Ca(2+)</name>
        <dbReference type="ChEBI" id="CHEBI:29108"/>
    </cofactor>
    <text evidence="11">Binds 1 Ca(2+) ion per subunit.</text>
</comment>
<evidence type="ECO:0000256" key="6">
    <source>
        <dbReference type="ARBA" id="ARBA00022723"/>
    </source>
</evidence>
<keyword evidence="10" id="KW-0865">Zymogen</keyword>
<feature type="domain" description="Peptidase S53" evidence="12">
    <location>
        <begin position="319"/>
        <end position="674"/>
    </location>
</feature>
<dbReference type="InterPro" id="IPR000209">
    <property type="entry name" value="Peptidase_S8/S53_dom"/>
</dbReference>
<dbReference type="InterPro" id="IPR030400">
    <property type="entry name" value="Sedolisin_dom"/>
</dbReference>
<evidence type="ECO:0000256" key="3">
    <source>
        <dbReference type="ARBA" id="ARBA00004239"/>
    </source>
</evidence>
<dbReference type="PANTHER" id="PTHR14218">
    <property type="entry name" value="PROTEASE S8 TRIPEPTIDYL PEPTIDASE I CLN2"/>
    <property type="match status" value="1"/>
</dbReference>
<keyword evidence="9 11" id="KW-0106">Calcium</keyword>
<dbReference type="Proteomes" id="UP000815677">
    <property type="component" value="Unassembled WGS sequence"/>
</dbReference>
<evidence type="ECO:0000256" key="4">
    <source>
        <dbReference type="ARBA" id="ARBA00012462"/>
    </source>
</evidence>
<dbReference type="CDD" id="cd04056">
    <property type="entry name" value="Peptidases_S53"/>
    <property type="match status" value="1"/>
</dbReference>
<feature type="binding site" evidence="11">
    <location>
        <position position="635"/>
    </location>
    <ligand>
        <name>Ca(2+)</name>
        <dbReference type="ChEBI" id="CHEBI:29108"/>
    </ligand>
</feature>
<dbReference type="Pfam" id="PF00082">
    <property type="entry name" value="Peptidase_S8"/>
    <property type="match status" value="1"/>
</dbReference>
<feature type="active site" description="Charge relay system" evidence="11">
    <location>
        <position position="592"/>
    </location>
</feature>
<comment type="catalytic activity">
    <reaction evidence="1">
        <text>Release of an N-terminal tripeptide from a polypeptide.</text>
        <dbReference type="EC" id="3.4.14.10"/>
    </reaction>
</comment>
<name>A0ABQ0KWH8_MYCCL</name>
<protein>
    <recommendedName>
        <fullName evidence="4">tripeptidyl-peptidase II</fullName>
        <ecNumber evidence="4">3.4.14.10</ecNumber>
    </recommendedName>
</protein>
<organism evidence="13 14">
    <name type="scientific">Mycena chlorophos</name>
    <name type="common">Agaric fungus</name>
    <name type="synonym">Agaricus chlorophos</name>
    <dbReference type="NCBI Taxonomy" id="658473"/>
    <lineage>
        <taxon>Eukaryota</taxon>
        <taxon>Fungi</taxon>
        <taxon>Dikarya</taxon>
        <taxon>Basidiomycota</taxon>
        <taxon>Agaricomycotina</taxon>
        <taxon>Agaricomycetes</taxon>
        <taxon>Agaricomycetidae</taxon>
        <taxon>Agaricales</taxon>
        <taxon>Marasmiineae</taxon>
        <taxon>Mycenaceae</taxon>
        <taxon>Mycena</taxon>
    </lineage>
</organism>
<evidence type="ECO:0000313" key="13">
    <source>
        <dbReference type="EMBL" id="GAT42474.1"/>
    </source>
</evidence>
<dbReference type="PANTHER" id="PTHR14218:SF15">
    <property type="entry name" value="TRIPEPTIDYL-PEPTIDASE 1"/>
    <property type="match status" value="1"/>
</dbReference>
<dbReference type="InterPro" id="IPR015366">
    <property type="entry name" value="S53_propep"/>
</dbReference>
<evidence type="ECO:0000313" key="14">
    <source>
        <dbReference type="Proteomes" id="UP000815677"/>
    </source>
</evidence>
<dbReference type="InterPro" id="IPR036852">
    <property type="entry name" value="Peptidase_S8/S53_dom_sf"/>
</dbReference>
<evidence type="ECO:0000256" key="2">
    <source>
        <dbReference type="ARBA" id="ARBA00002451"/>
    </source>
</evidence>
<evidence type="ECO:0000256" key="10">
    <source>
        <dbReference type="ARBA" id="ARBA00023145"/>
    </source>
</evidence>
<feature type="active site" description="Charge relay system" evidence="11">
    <location>
        <position position="395"/>
    </location>
</feature>
<dbReference type="Gene3D" id="3.40.50.200">
    <property type="entry name" value="Peptidase S8/S53 domain"/>
    <property type="match status" value="1"/>
</dbReference>
<keyword evidence="7 11" id="KW-0378">Hydrolase</keyword>
<evidence type="ECO:0000256" key="11">
    <source>
        <dbReference type="PROSITE-ProRule" id="PRU01032"/>
    </source>
</evidence>
<comment type="function">
    <text evidence="2">Secreted tripeptidyl-peptidase which degrades proteins at acidic pHs and is involved in virulence.</text>
</comment>
<comment type="subcellular location">
    <subcellularLocation>
        <location evidence="3">Secreted</location>
        <location evidence="3">Extracellular space</location>
    </subcellularLocation>
</comment>
<feature type="binding site" evidence="11">
    <location>
        <position position="655"/>
    </location>
    <ligand>
        <name>Ca(2+)</name>
        <dbReference type="ChEBI" id="CHEBI:29108"/>
    </ligand>
</feature>